<reference evidence="1" key="1">
    <citation type="submission" date="2021-03" db="EMBL/GenBank/DDBJ databases">
        <title>Proteiniclasticum marinus sp. nov., isolated from tidal flat sediment.</title>
        <authorList>
            <person name="Namirimu T."/>
            <person name="Yang J.-A."/>
            <person name="Yang S.-H."/>
            <person name="Kim Y.-J."/>
            <person name="Kwon K.K."/>
        </authorList>
    </citation>
    <scope>NUCLEOTIDE SEQUENCE</scope>
    <source>
        <strain evidence="1">SCR006</strain>
    </source>
</reference>
<keyword evidence="2" id="KW-1185">Reference proteome</keyword>
<comment type="caution">
    <text evidence="1">The sequence shown here is derived from an EMBL/GenBank/DDBJ whole genome shotgun (WGS) entry which is preliminary data.</text>
</comment>
<dbReference type="EMBL" id="JAFNJU010000006">
    <property type="protein sequence ID" value="MBO1265074.1"/>
    <property type="molecule type" value="Genomic_DNA"/>
</dbReference>
<dbReference type="Pfam" id="PF13692">
    <property type="entry name" value="Glyco_trans_1_4"/>
    <property type="match status" value="1"/>
</dbReference>
<accession>A0A939H6G1</accession>
<dbReference type="PANTHER" id="PTHR12526">
    <property type="entry name" value="GLYCOSYLTRANSFERASE"/>
    <property type="match status" value="1"/>
</dbReference>
<name>A0A939H6G1_9CLOT</name>
<organism evidence="1 2">
    <name type="scientific">Proteiniclasticum aestuarii</name>
    <dbReference type="NCBI Taxonomy" id="2817862"/>
    <lineage>
        <taxon>Bacteria</taxon>
        <taxon>Bacillati</taxon>
        <taxon>Bacillota</taxon>
        <taxon>Clostridia</taxon>
        <taxon>Eubacteriales</taxon>
        <taxon>Clostridiaceae</taxon>
        <taxon>Proteiniclasticum</taxon>
    </lineage>
</organism>
<dbReference type="Proteomes" id="UP000664218">
    <property type="component" value="Unassembled WGS sequence"/>
</dbReference>
<evidence type="ECO:0000313" key="2">
    <source>
        <dbReference type="Proteomes" id="UP000664218"/>
    </source>
</evidence>
<gene>
    <name evidence="1" type="ORF">J3A84_08555</name>
</gene>
<dbReference type="AlphaFoldDB" id="A0A939H6G1"/>
<evidence type="ECO:0000313" key="1">
    <source>
        <dbReference type="EMBL" id="MBO1265074.1"/>
    </source>
</evidence>
<protein>
    <submittedName>
        <fullName evidence="1">Glycosyltransferase</fullName>
    </submittedName>
</protein>
<sequence>MKDINILFVGGMFPKEMEEEIISKSRNNVQLAANNFQWDLINGFDEVLSSPVTIMNKMFIGSYPKNYKDWVIKETEFSHVTNAVDTNLGFVNITILKQLLHPFREKKIIRRWLQTHPANNAVFIYSLDIRFVRISRYIKQISPKTPIVISVMDLPEHIMKSKERNIAVRIWKKYITNKVYRGLKLIDGCMIVAENQIKRISKKDSDCVLVEALTNPKSRKYEPIREKDRKRVVYAGTLARQYNILNLVHAFMQLSNVDIELDICGDGDTKEEIIKASKNDPRINYLGVLGKDEVVSLMKEAWVLVNPRKKGQDFTGFSFPSKTIDYLLSGRPVICQKLEAIPNEYDEHLIYFENSVDDADLSRKLNEVLNYDLDKANSVGRKNYLFAANEKCSKKQIDKILQLIERKRKELE</sequence>
<dbReference type="Gene3D" id="3.40.50.2000">
    <property type="entry name" value="Glycogen Phosphorylase B"/>
    <property type="match status" value="1"/>
</dbReference>
<dbReference type="SUPFAM" id="SSF53756">
    <property type="entry name" value="UDP-Glycosyltransferase/glycogen phosphorylase"/>
    <property type="match status" value="1"/>
</dbReference>
<dbReference type="RefSeq" id="WP_207599603.1">
    <property type="nucleotide sequence ID" value="NZ_JAFNJU010000006.1"/>
</dbReference>
<proteinExistence type="predicted"/>